<dbReference type="EMBL" id="BMPT01000001">
    <property type="protein sequence ID" value="GGM11263.1"/>
    <property type="molecule type" value="Genomic_DNA"/>
</dbReference>
<keyword evidence="1" id="KW-1133">Transmembrane helix</keyword>
<evidence type="ECO:0000313" key="3">
    <source>
        <dbReference type="Proteomes" id="UP000655589"/>
    </source>
</evidence>
<protein>
    <submittedName>
        <fullName evidence="2">Uncharacterized protein</fullName>
    </submittedName>
</protein>
<feature type="transmembrane region" description="Helical" evidence="1">
    <location>
        <begin position="211"/>
        <end position="230"/>
    </location>
</feature>
<feature type="transmembrane region" description="Helical" evidence="1">
    <location>
        <begin position="166"/>
        <end position="191"/>
    </location>
</feature>
<name>A0A8H9L0I0_9MICO</name>
<feature type="transmembrane region" description="Helical" evidence="1">
    <location>
        <begin position="70"/>
        <end position="93"/>
    </location>
</feature>
<dbReference type="Pfam" id="PF10067">
    <property type="entry name" value="DUF2306"/>
    <property type="match status" value="1"/>
</dbReference>
<keyword evidence="3" id="KW-1185">Reference proteome</keyword>
<organism evidence="2 3">
    <name type="scientific">Promicromonospora citrea</name>
    <dbReference type="NCBI Taxonomy" id="43677"/>
    <lineage>
        <taxon>Bacteria</taxon>
        <taxon>Bacillati</taxon>
        <taxon>Actinomycetota</taxon>
        <taxon>Actinomycetes</taxon>
        <taxon>Micrococcales</taxon>
        <taxon>Promicromonosporaceae</taxon>
        <taxon>Promicromonospora</taxon>
    </lineage>
</organism>
<evidence type="ECO:0000313" key="2">
    <source>
        <dbReference type="EMBL" id="GGM11263.1"/>
    </source>
</evidence>
<keyword evidence="1" id="KW-0472">Membrane</keyword>
<dbReference type="InterPro" id="IPR018750">
    <property type="entry name" value="DUF2306_membrane"/>
</dbReference>
<gene>
    <name evidence="2" type="ORF">GCM10010102_03860</name>
</gene>
<accession>A0A8H9L0I0</accession>
<evidence type="ECO:0000256" key="1">
    <source>
        <dbReference type="SAM" id="Phobius"/>
    </source>
</evidence>
<reference evidence="2" key="2">
    <citation type="submission" date="2020-09" db="EMBL/GenBank/DDBJ databases">
        <authorList>
            <person name="Sun Q."/>
            <person name="Ohkuma M."/>
        </authorList>
    </citation>
    <scope>NUCLEOTIDE SEQUENCE</scope>
    <source>
        <strain evidence="2">JCM 3051</strain>
    </source>
</reference>
<feature type="transmembrane region" description="Helical" evidence="1">
    <location>
        <begin position="105"/>
        <end position="125"/>
    </location>
</feature>
<feature type="transmembrane region" description="Helical" evidence="1">
    <location>
        <begin position="137"/>
        <end position="154"/>
    </location>
</feature>
<dbReference type="RefSeq" id="WP_171102622.1">
    <property type="nucleotide sequence ID" value="NZ_BMPT01000001.1"/>
</dbReference>
<sequence>MTAAGTAPSPTAPAPAARAARPVRWWRRPWIAPLALVTAVFLVTALPRYVGLDPALSLVPTDRGPAFYPALVTHIFAGSVMLTAGVLQLWPWLRARHPRVHRWSGRTYVAAALVTGVAALVTAQFPSGGAGQQVANTFLAVLLLACTLLGFRAVRQRRFADHREWMVRSAALAFSIVTNRFWGPVLILVYVPGALTDGDVAFGDPRIEGAAVASAWVSWVVNLLLAEWWLHRRKPGPAHRR</sequence>
<reference evidence="2" key="1">
    <citation type="journal article" date="2014" name="Int. J. Syst. Evol. Microbiol.">
        <title>Complete genome sequence of Corynebacterium casei LMG S-19264T (=DSM 44701T), isolated from a smear-ripened cheese.</title>
        <authorList>
            <consortium name="US DOE Joint Genome Institute (JGI-PGF)"/>
            <person name="Walter F."/>
            <person name="Albersmeier A."/>
            <person name="Kalinowski J."/>
            <person name="Ruckert C."/>
        </authorList>
    </citation>
    <scope>NUCLEOTIDE SEQUENCE</scope>
    <source>
        <strain evidence="2">JCM 3051</strain>
    </source>
</reference>
<feature type="transmembrane region" description="Helical" evidence="1">
    <location>
        <begin position="30"/>
        <end position="50"/>
    </location>
</feature>
<comment type="caution">
    <text evidence="2">The sequence shown here is derived from an EMBL/GenBank/DDBJ whole genome shotgun (WGS) entry which is preliminary data.</text>
</comment>
<dbReference type="AlphaFoldDB" id="A0A8H9L0I0"/>
<keyword evidence="1" id="KW-0812">Transmembrane</keyword>
<proteinExistence type="predicted"/>
<dbReference type="Proteomes" id="UP000655589">
    <property type="component" value="Unassembled WGS sequence"/>
</dbReference>